<dbReference type="InterPro" id="IPR003382">
    <property type="entry name" value="Flavoprotein"/>
</dbReference>
<keyword evidence="3" id="KW-0479">Metal-binding</keyword>
<comment type="pathway">
    <text evidence="3 4">Cofactor biosynthesis; coenzyme A biosynthesis; CoA from (R)-pantothenate: step 2/5.</text>
</comment>
<evidence type="ECO:0000256" key="1">
    <source>
        <dbReference type="ARBA" id="ARBA00022793"/>
    </source>
</evidence>
<comment type="cofactor">
    <cofactor evidence="3">
        <name>FMN</name>
        <dbReference type="ChEBI" id="CHEBI:58210"/>
    </cofactor>
    <text evidence="3">Binds 1 FMN per subunit.</text>
</comment>
<organism evidence="7 8">
    <name type="scientific">PS1 clade bacterium</name>
    <dbReference type="NCBI Taxonomy" id="2175152"/>
    <lineage>
        <taxon>Bacteria</taxon>
        <taxon>Pseudomonadati</taxon>
        <taxon>Pseudomonadota</taxon>
        <taxon>Alphaproteobacteria</taxon>
        <taxon>PS1 clade</taxon>
    </lineage>
</organism>
<comment type="function">
    <text evidence="4">Catalyzes two steps in the biosynthesis of coenzyme A. In the first step cysteine is conjugated to 4'-phosphopantothenate to form 4-phosphopantothenoylcysteine, in the latter compound is decarboxylated to form 4'-phosphopantotheine.</text>
</comment>
<feature type="binding site" evidence="3">
    <location>
        <position position="349"/>
    </location>
    <ligand>
        <name>CTP</name>
        <dbReference type="ChEBI" id="CHEBI:37563"/>
    </ligand>
</feature>
<dbReference type="EC" id="4.1.1.36" evidence="3"/>
<protein>
    <recommendedName>
        <fullName evidence="3">Coenzyme A biosynthesis bifunctional protein CoaBC</fullName>
    </recommendedName>
    <alternativeName>
        <fullName evidence="3">DNA/pantothenate metabolism flavoprotein</fullName>
    </alternativeName>
    <alternativeName>
        <fullName evidence="3">Phosphopantothenoylcysteine synthetase/decarboxylase</fullName>
        <shortName evidence="3">PPCS-PPCDC</shortName>
    </alternativeName>
    <domain>
        <recommendedName>
            <fullName evidence="3">Phosphopantothenoylcysteine decarboxylase</fullName>
            <shortName evidence="3">PPC decarboxylase</shortName>
            <shortName evidence="3">PPC-DC</shortName>
            <ecNumber evidence="3">4.1.1.36</ecNumber>
        </recommendedName>
        <alternativeName>
            <fullName evidence="3">CoaC</fullName>
        </alternativeName>
    </domain>
    <domain>
        <recommendedName>
            <fullName evidence="3">Phosphopantothenate--cysteine ligase</fullName>
            <ecNumber evidence="3">6.3.2.5</ecNumber>
        </recommendedName>
        <alternativeName>
            <fullName evidence="3">CoaB</fullName>
        </alternativeName>
        <alternativeName>
            <fullName evidence="3">Phosphopantothenoylcysteine synthetase</fullName>
            <shortName evidence="3">PPC synthetase</shortName>
            <shortName evidence="3">PPC-S</shortName>
        </alternativeName>
    </domain>
</protein>
<comment type="function">
    <text evidence="3">Catalyzes two sequential steps in the biosynthesis of coenzyme A. In the first step cysteine is conjugated to 4'-phosphopantothenate to form 4-phosphopantothenoylcysteine. In the second step the latter compound is decarboxylated to form 4'-phosphopantotheine.</text>
</comment>
<sequence>MQRVLLIIGGGIAAYKAPELVRQLRAQGLAVRCLMTAAAEQFVSPLSLASVSGDKVYENLFDLTEEAEMGHIQLSRDADIILVAPATADLMAKAAQGLANDLASTALLATDKPIIMAPAMNVRMWQHEATQRNLKQLQDDGVTIIGPEEGDMACGEFGPGRMSEPVDIASATAKALGMSPQSAKPAAADKPLAGRKVLVTAGPTHEPIDPVRYIANRSSGKQGYAIAGALAEAGAEVHLISGPTALPDPIGVTIKRVETARQMAKAVQALLPVDAAVMCAAVADWRPDACDAQKIKKTGDAPPTLKLTENPDILATLGAAGQNRPPLLIGFAAETEMVEAHANAKLKRKNCDWIVANNVGTDSGVDGGVMGGDANAVMLVTAAATEHFEVMSKQAVAAMLAIRVAAHFAATGNTKKGSDR</sequence>
<dbReference type="SUPFAM" id="SSF102645">
    <property type="entry name" value="CoaB-like"/>
    <property type="match status" value="1"/>
</dbReference>
<evidence type="ECO:0000259" key="6">
    <source>
        <dbReference type="Pfam" id="PF04127"/>
    </source>
</evidence>
<dbReference type="SUPFAM" id="SSF52507">
    <property type="entry name" value="Homo-oligomeric flavin-containing Cys decarboxylases, HFCD"/>
    <property type="match status" value="1"/>
</dbReference>
<evidence type="ECO:0000256" key="2">
    <source>
        <dbReference type="ARBA" id="ARBA00023239"/>
    </source>
</evidence>
<dbReference type="GO" id="GO:0015941">
    <property type="term" value="P:pantothenate catabolic process"/>
    <property type="evidence" value="ECO:0007669"/>
    <property type="project" value="InterPro"/>
</dbReference>
<dbReference type="HAMAP" id="MF_02225">
    <property type="entry name" value="CoaBC"/>
    <property type="match status" value="1"/>
</dbReference>
<dbReference type="Pfam" id="PF04127">
    <property type="entry name" value="DFP"/>
    <property type="match status" value="1"/>
</dbReference>
<dbReference type="Gene3D" id="3.40.50.1950">
    <property type="entry name" value="Flavin prenyltransferase-like"/>
    <property type="match status" value="1"/>
</dbReference>
<proteinExistence type="inferred from homology"/>
<dbReference type="GO" id="GO:0071513">
    <property type="term" value="C:phosphopantothenoylcysteine decarboxylase complex"/>
    <property type="evidence" value="ECO:0007669"/>
    <property type="project" value="TreeGrafter"/>
</dbReference>
<keyword evidence="1 3" id="KW-0210">Decarboxylase</keyword>
<evidence type="ECO:0000256" key="3">
    <source>
        <dbReference type="HAMAP-Rule" id="MF_02225"/>
    </source>
</evidence>
<dbReference type="Gene3D" id="3.40.50.10300">
    <property type="entry name" value="CoaB-like"/>
    <property type="match status" value="1"/>
</dbReference>
<evidence type="ECO:0000259" key="5">
    <source>
        <dbReference type="Pfam" id="PF02441"/>
    </source>
</evidence>
<gene>
    <name evidence="3 7" type="primary">coaBC</name>
    <name evidence="7" type="ORF">ISQ19_04630</name>
</gene>
<evidence type="ECO:0000313" key="7">
    <source>
        <dbReference type="EMBL" id="MBL6761965.1"/>
    </source>
</evidence>
<keyword evidence="2 3" id="KW-0456">Lyase</keyword>
<comment type="caution">
    <text evidence="7">The sequence shown here is derived from an EMBL/GenBank/DDBJ whole genome shotgun (WGS) entry which is preliminary data.</text>
</comment>
<dbReference type="GO" id="GO:0010181">
    <property type="term" value="F:FMN binding"/>
    <property type="evidence" value="ECO:0007669"/>
    <property type="project" value="UniProtKB-UniRule"/>
</dbReference>
<dbReference type="GO" id="GO:0015937">
    <property type="term" value="P:coenzyme A biosynthetic process"/>
    <property type="evidence" value="ECO:0007669"/>
    <property type="project" value="UniProtKB-UniRule"/>
</dbReference>
<feature type="binding site" evidence="3">
    <location>
        <position position="331"/>
    </location>
    <ligand>
        <name>CTP</name>
        <dbReference type="ChEBI" id="CHEBI:37563"/>
    </ligand>
</feature>
<feature type="binding site" evidence="3">
    <location>
        <position position="345"/>
    </location>
    <ligand>
        <name>CTP</name>
        <dbReference type="ChEBI" id="CHEBI:37563"/>
    </ligand>
</feature>
<dbReference type="AlphaFoldDB" id="A0A937HHY5"/>
<dbReference type="GO" id="GO:0004633">
    <property type="term" value="F:phosphopantothenoylcysteine decarboxylase activity"/>
    <property type="evidence" value="ECO:0007669"/>
    <property type="project" value="UniProtKB-UniRule"/>
</dbReference>
<feature type="domain" description="Flavoprotein" evidence="5">
    <location>
        <begin position="3"/>
        <end position="173"/>
    </location>
</feature>
<dbReference type="PANTHER" id="PTHR14359">
    <property type="entry name" value="HOMO-OLIGOMERIC FLAVIN CONTAINING CYS DECARBOXYLASE FAMILY"/>
    <property type="match status" value="1"/>
</dbReference>
<dbReference type="PANTHER" id="PTHR14359:SF6">
    <property type="entry name" value="PHOSPHOPANTOTHENOYLCYSTEINE DECARBOXYLASE"/>
    <property type="match status" value="1"/>
</dbReference>
<feature type="binding site" evidence="3">
    <location>
        <position position="294"/>
    </location>
    <ligand>
        <name>CTP</name>
        <dbReference type="ChEBI" id="CHEBI:37563"/>
    </ligand>
</feature>
<feature type="region of interest" description="Phosphopantothenate--cysteine ligase" evidence="3">
    <location>
        <begin position="197"/>
        <end position="420"/>
    </location>
</feature>
<evidence type="ECO:0000256" key="4">
    <source>
        <dbReference type="RuleBase" id="RU364078"/>
    </source>
</evidence>
<comment type="cofactor">
    <cofactor evidence="3">
        <name>Mg(2+)</name>
        <dbReference type="ChEBI" id="CHEBI:18420"/>
    </cofactor>
</comment>
<dbReference type="InterPro" id="IPR007085">
    <property type="entry name" value="DNA/pantothenate-metab_flavo_C"/>
</dbReference>
<evidence type="ECO:0000313" key="8">
    <source>
        <dbReference type="Proteomes" id="UP000785783"/>
    </source>
</evidence>
<dbReference type="GO" id="GO:0004632">
    <property type="term" value="F:phosphopantothenate--cysteine ligase activity"/>
    <property type="evidence" value="ECO:0007669"/>
    <property type="project" value="UniProtKB-UniRule"/>
</dbReference>
<dbReference type="Proteomes" id="UP000785783">
    <property type="component" value="Unassembled WGS sequence"/>
</dbReference>
<comment type="catalytic activity">
    <reaction evidence="3 4">
        <text>(R)-4'-phosphopantothenate + L-cysteine + CTP = N-[(R)-4-phosphopantothenoyl]-L-cysteine + CMP + diphosphate + H(+)</text>
        <dbReference type="Rhea" id="RHEA:19397"/>
        <dbReference type="ChEBI" id="CHEBI:10986"/>
        <dbReference type="ChEBI" id="CHEBI:15378"/>
        <dbReference type="ChEBI" id="CHEBI:33019"/>
        <dbReference type="ChEBI" id="CHEBI:35235"/>
        <dbReference type="ChEBI" id="CHEBI:37563"/>
        <dbReference type="ChEBI" id="CHEBI:59458"/>
        <dbReference type="ChEBI" id="CHEBI:60377"/>
        <dbReference type="EC" id="6.3.2.5"/>
    </reaction>
</comment>
<feature type="binding site" evidence="3">
    <location>
        <begin position="311"/>
        <end position="314"/>
    </location>
    <ligand>
        <name>CTP</name>
        <dbReference type="ChEBI" id="CHEBI:37563"/>
    </ligand>
</feature>
<dbReference type="InterPro" id="IPR036551">
    <property type="entry name" value="Flavin_trans-like"/>
</dbReference>
<feature type="binding site" evidence="3">
    <location>
        <position position="284"/>
    </location>
    <ligand>
        <name>CTP</name>
        <dbReference type="ChEBI" id="CHEBI:37563"/>
    </ligand>
</feature>
<dbReference type="Pfam" id="PF02441">
    <property type="entry name" value="Flavoprotein"/>
    <property type="match status" value="1"/>
</dbReference>
<reference evidence="7" key="1">
    <citation type="submission" date="2020-10" db="EMBL/GenBank/DDBJ databases">
        <title>Microbiome of the Black Sea water column analyzed by genome centric metagenomics.</title>
        <authorList>
            <person name="Cabello-Yeves P.J."/>
            <person name="Callieri C."/>
            <person name="Picazo A."/>
            <person name="Mehrshad M."/>
            <person name="Haro-Moreno J.M."/>
            <person name="Roda-Garcia J."/>
            <person name="Dzembekova N."/>
            <person name="Slabakova V."/>
            <person name="Slabakova N."/>
            <person name="Moncheva S."/>
            <person name="Rodriguez-Valera F."/>
        </authorList>
    </citation>
    <scope>NUCLEOTIDE SEQUENCE</scope>
    <source>
        <strain evidence="7">BS307-5m-G5</strain>
    </source>
</reference>
<comment type="similarity">
    <text evidence="3 4">In the N-terminal section; belongs to the HFCD (homo-oligomeric flavin containing Cys decarboxylase) superfamily.</text>
</comment>
<dbReference type="GO" id="GO:0046872">
    <property type="term" value="F:metal ion binding"/>
    <property type="evidence" value="ECO:0007669"/>
    <property type="project" value="UniProtKB-KW"/>
</dbReference>
<keyword evidence="3 4" id="KW-0436">Ligase</keyword>
<feature type="active site" description="Proton donor" evidence="3">
    <location>
        <position position="154"/>
    </location>
</feature>
<comment type="pathway">
    <text evidence="3 4">Cofactor biosynthesis; coenzyme A biosynthesis; CoA from (R)-pantothenate: step 3/5.</text>
</comment>
<accession>A0A937HHY5</accession>
<keyword evidence="3 4" id="KW-0288">FMN</keyword>
<keyword evidence="3" id="KW-0511">Multifunctional enzyme</keyword>
<comment type="caution">
    <text evidence="3">Lacks conserved residue(s) required for the propagation of feature annotation.</text>
</comment>
<dbReference type="InterPro" id="IPR035929">
    <property type="entry name" value="CoaB-like_sf"/>
</dbReference>
<feature type="domain" description="DNA/pantothenate metabolism flavoprotein C-terminal" evidence="6">
    <location>
        <begin position="192"/>
        <end position="405"/>
    </location>
</feature>
<keyword evidence="3 4" id="KW-0285">Flavoprotein</keyword>
<dbReference type="EC" id="6.3.2.5" evidence="3"/>
<keyword evidence="3" id="KW-0460">Magnesium</keyword>
<dbReference type="InterPro" id="IPR005252">
    <property type="entry name" value="CoaBC"/>
</dbReference>
<feature type="region of interest" description="Phosphopantothenoylcysteine decarboxylase" evidence="3">
    <location>
        <begin position="1"/>
        <end position="196"/>
    </location>
</feature>
<comment type="similarity">
    <text evidence="3 4">In the C-terminal section; belongs to the PPC synthetase family.</text>
</comment>
<dbReference type="NCBIfam" id="TIGR00521">
    <property type="entry name" value="coaBC_dfp"/>
    <property type="match status" value="1"/>
</dbReference>
<comment type="catalytic activity">
    <reaction evidence="3 4">
        <text>N-[(R)-4-phosphopantothenoyl]-L-cysteine + H(+) = (R)-4'-phosphopantetheine + CO2</text>
        <dbReference type="Rhea" id="RHEA:16793"/>
        <dbReference type="ChEBI" id="CHEBI:15378"/>
        <dbReference type="ChEBI" id="CHEBI:16526"/>
        <dbReference type="ChEBI" id="CHEBI:59458"/>
        <dbReference type="ChEBI" id="CHEBI:61723"/>
        <dbReference type="EC" id="4.1.1.36"/>
    </reaction>
</comment>
<name>A0A937HHY5_9PROT</name>
<dbReference type="EMBL" id="JADHOK010000054">
    <property type="protein sequence ID" value="MBL6761965.1"/>
    <property type="molecule type" value="Genomic_DNA"/>
</dbReference>